<dbReference type="InterPro" id="IPR008928">
    <property type="entry name" value="6-hairpin_glycosidase_sf"/>
</dbReference>
<dbReference type="GO" id="GO:0016853">
    <property type="term" value="F:isomerase activity"/>
    <property type="evidence" value="ECO:0007669"/>
    <property type="project" value="UniProtKB-KW"/>
</dbReference>
<evidence type="ECO:0000313" key="3">
    <source>
        <dbReference type="EMBL" id="EBA05822.1"/>
    </source>
</evidence>
<dbReference type="Proteomes" id="UP000005713">
    <property type="component" value="Unassembled WGS sequence"/>
</dbReference>
<dbReference type="eggNOG" id="COG2942">
    <property type="taxonomic scope" value="Bacteria"/>
</dbReference>
<evidence type="ECO:0008006" key="5">
    <source>
        <dbReference type="Google" id="ProtNLM"/>
    </source>
</evidence>
<reference evidence="3 4" key="1">
    <citation type="submission" date="2006-06" db="EMBL/GenBank/DDBJ databases">
        <authorList>
            <person name="Moran M.A."/>
            <person name="Ferriera S."/>
            <person name="Johnson J."/>
            <person name="Kravitz S."/>
            <person name="Beeson K."/>
            <person name="Sutton G."/>
            <person name="Rogers Y.-H."/>
            <person name="Friedman R."/>
            <person name="Frazier M."/>
            <person name="Venter J.C."/>
        </authorList>
    </citation>
    <scope>NUCLEOTIDE SEQUENCE [LARGE SCALE GENOMIC DNA]</scope>
    <source>
        <strain evidence="3 4">E-37</strain>
    </source>
</reference>
<comment type="similarity">
    <text evidence="1">Belongs to the N-acylglucosamine 2-epimerase family.</text>
</comment>
<dbReference type="Gene3D" id="1.50.10.10">
    <property type="match status" value="1"/>
</dbReference>
<comment type="caution">
    <text evidence="3">The sequence shown here is derived from an EMBL/GenBank/DDBJ whole genome shotgun (WGS) entry which is preliminary data.</text>
</comment>
<dbReference type="AlphaFoldDB" id="A3KAG3"/>
<dbReference type="SUPFAM" id="SSF48208">
    <property type="entry name" value="Six-hairpin glycosidases"/>
    <property type="match status" value="1"/>
</dbReference>
<dbReference type="PANTHER" id="PTHR15108">
    <property type="entry name" value="N-ACYLGLUCOSAMINE-2-EPIMERASE"/>
    <property type="match status" value="1"/>
</dbReference>
<evidence type="ECO:0000256" key="1">
    <source>
        <dbReference type="ARBA" id="ARBA00008558"/>
    </source>
</evidence>
<keyword evidence="2" id="KW-0413">Isomerase</keyword>
<dbReference type="GO" id="GO:0005975">
    <property type="term" value="P:carbohydrate metabolic process"/>
    <property type="evidence" value="ECO:0007669"/>
    <property type="project" value="InterPro"/>
</dbReference>
<sequence length="425" mass="47845">MPYLSETITAEGWGLSDMSQISDPAGAGRWLQDPVHRAGLLENAHRQLRFFDRTLRDDGGFDVMNHDGTPLPRAGQELHYTTRMVHAYVLGRAIGHPGADRMIDAGMAFLWTRHRDAEHGGYLWSVDETGVHDGLKLAYGHAFVLLAASSAKLAGHPEADRLMADVAEVLDRHYWDEAAGLHREEFARDWQPVSTYRGMNANMHSAEAMLAAFEATGEAHWLERAGRVLEVFTDRMPRANGWRVPEHYTEDWQVDPDYAGDPMFRPAGTTPGHSLELARLLLQHWDLSGRPVGDVPDRARRLVETALTDAWRVDGGLAYTLKPGGEVDIGDRYWWPVTEGIGALASLLKLEDRDRDETWYRRLWRFADARLIDRERGGWYPELDDDGAPEGRQFRGKPDIYHALQAELYPLAPGLSRQVEGLGAL</sequence>
<dbReference type="InterPro" id="IPR012341">
    <property type="entry name" value="6hp_glycosidase-like_sf"/>
</dbReference>
<protein>
    <recommendedName>
        <fullName evidence="5">N-acylglucosamine 2-epimerase</fullName>
    </recommendedName>
</protein>
<proteinExistence type="inferred from homology"/>
<evidence type="ECO:0000256" key="2">
    <source>
        <dbReference type="ARBA" id="ARBA00023235"/>
    </source>
</evidence>
<dbReference type="InterPro" id="IPR010819">
    <property type="entry name" value="AGE/CE"/>
</dbReference>
<keyword evidence="4" id="KW-1185">Reference proteome</keyword>
<gene>
    <name evidence="3" type="ORF">SSE37_22402</name>
</gene>
<evidence type="ECO:0000313" key="4">
    <source>
        <dbReference type="Proteomes" id="UP000005713"/>
    </source>
</evidence>
<dbReference type="Pfam" id="PF07221">
    <property type="entry name" value="GlcNAc_2-epim"/>
    <property type="match status" value="1"/>
</dbReference>
<dbReference type="EMBL" id="AAYA01000022">
    <property type="protein sequence ID" value="EBA05822.1"/>
    <property type="molecule type" value="Genomic_DNA"/>
</dbReference>
<accession>A3KAG3</accession>
<name>A3KAG3_SAGS3</name>
<organism evidence="3 4">
    <name type="scientific">Sagittula stellata (strain ATCC 700073 / DSM 11524 / E-37)</name>
    <dbReference type="NCBI Taxonomy" id="388399"/>
    <lineage>
        <taxon>Bacteria</taxon>
        <taxon>Pseudomonadati</taxon>
        <taxon>Pseudomonadota</taxon>
        <taxon>Alphaproteobacteria</taxon>
        <taxon>Rhodobacterales</taxon>
        <taxon>Roseobacteraceae</taxon>
        <taxon>Sagittula</taxon>
    </lineage>
</organism>
<dbReference type="RefSeq" id="WP_005863692.1">
    <property type="nucleotide sequence ID" value="NZ_AAYA01000022.1"/>
</dbReference>